<reference evidence="5" key="1">
    <citation type="submission" date="2025-08" db="UniProtKB">
        <authorList>
            <consortium name="RefSeq"/>
        </authorList>
    </citation>
    <scope>IDENTIFICATION</scope>
    <source>
        <strain evidence="5">11010-0011.00</strain>
        <tissue evidence="5">Whole body</tissue>
    </source>
</reference>
<feature type="compositionally biased region" description="Low complexity" evidence="2">
    <location>
        <begin position="110"/>
        <end position="125"/>
    </location>
</feature>
<sequence>MPKGDAPNAATMITNNNLDYEKNSNTSSTGSNTAPAATATALATATTTTTASTAMSNSNGSANSSNNSSPTSATNANVNDNSNSNNSYFNRFDNRIAANLAAVITGARFRSSSCSSRTTNNANASHNKPHDNAARAAMGVATSAARTLSQHYNSMATLARSKAPCMSSSSGSSQSRPASPAPPTTYGSPSPGRRRPLQLFTPVNLNCNDNDKVAQTPSSDEDNSPTELNNCKRLTDKPPLVKRLTMGLLRHNEESCPLVSNATPITGSIASTTPTLTHSTALVNQLRCSESDSNPIYSNGYINEDSYIDSKFGDSCRQSLTAIPMLDNVNVNDNSEFNLKKRYLRETSSANSSPKIFANRLRVNNATTLAAGRYNNPNTHSNSSGSINQPSNPEEEEAELKDACWYQAGISRDIAVEVLQSKSPGAFLVRKSTSKPGCYALTLRVPSPPGPKIANYIILRTARGYKIKGFRKEFSSLKALITHHSVMPELLPVPLAMPRPTNMSSSRRNLDDFDTYDSLQMLLKYLRAKDIEGE</sequence>
<dbReference type="FunFam" id="3.30.505.10:FF:000082">
    <property type="entry name" value="Uncharacterized protein, isoform B"/>
    <property type="match status" value="1"/>
</dbReference>
<feature type="compositionally biased region" description="Low complexity" evidence="2">
    <location>
        <begin position="163"/>
        <end position="178"/>
    </location>
</feature>
<dbReference type="InterPro" id="IPR000980">
    <property type="entry name" value="SH2"/>
</dbReference>
<feature type="region of interest" description="Disordered" evidence="2">
    <location>
        <begin position="163"/>
        <end position="233"/>
    </location>
</feature>
<dbReference type="Pfam" id="PF00017">
    <property type="entry name" value="SH2"/>
    <property type="match status" value="1"/>
</dbReference>
<dbReference type="AlphaFoldDB" id="A0A6J2UBT8"/>
<dbReference type="Proteomes" id="UP000504634">
    <property type="component" value="Unplaced"/>
</dbReference>
<protein>
    <submittedName>
        <fullName evidence="5">Dual specificity protein kinase splA</fullName>
    </submittedName>
</protein>
<evidence type="ECO:0000313" key="5">
    <source>
        <dbReference type="RefSeq" id="XP_030385829.1"/>
    </source>
</evidence>
<dbReference type="InterPro" id="IPR036860">
    <property type="entry name" value="SH2_dom_sf"/>
</dbReference>
<organism evidence="4 5">
    <name type="scientific">Drosophila lebanonensis</name>
    <name type="common">Fruit fly</name>
    <name type="synonym">Scaptodrosophila lebanonensis</name>
    <dbReference type="NCBI Taxonomy" id="7225"/>
    <lineage>
        <taxon>Eukaryota</taxon>
        <taxon>Metazoa</taxon>
        <taxon>Ecdysozoa</taxon>
        <taxon>Arthropoda</taxon>
        <taxon>Hexapoda</taxon>
        <taxon>Insecta</taxon>
        <taxon>Pterygota</taxon>
        <taxon>Neoptera</taxon>
        <taxon>Endopterygota</taxon>
        <taxon>Diptera</taxon>
        <taxon>Brachycera</taxon>
        <taxon>Muscomorpha</taxon>
        <taxon>Ephydroidea</taxon>
        <taxon>Drosophilidae</taxon>
        <taxon>Scaptodrosophila</taxon>
    </lineage>
</organism>
<feature type="compositionally biased region" description="Polar residues" evidence="2">
    <location>
        <begin position="201"/>
        <end position="218"/>
    </location>
</feature>
<dbReference type="CTD" id="38677"/>
<dbReference type="GO" id="GO:0016301">
    <property type="term" value="F:kinase activity"/>
    <property type="evidence" value="ECO:0007669"/>
    <property type="project" value="UniProtKB-KW"/>
</dbReference>
<keyword evidence="4" id="KW-1185">Reference proteome</keyword>
<proteinExistence type="predicted"/>
<dbReference type="PANTHER" id="PTHR15832:SF2">
    <property type="entry name" value="SH2 DOMAIN-CONTAINING PROTEIN"/>
    <property type="match status" value="1"/>
</dbReference>
<evidence type="ECO:0000259" key="3">
    <source>
        <dbReference type="PROSITE" id="PS50001"/>
    </source>
</evidence>
<evidence type="ECO:0000256" key="1">
    <source>
        <dbReference type="PROSITE-ProRule" id="PRU00191"/>
    </source>
</evidence>
<feature type="region of interest" description="Disordered" evidence="2">
    <location>
        <begin position="1"/>
        <end position="35"/>
    </location>
</feature>
<dbReference type="GeneID" id="115632723"/>
<dbReference type="SMART" id="SM00252">
    <property type="entry name" value="SH2"/>
    <property type="match status" value="1"/>
</dbReference>
<dbReference type="SUPFAM" id="SSF55550">
    <property type="entry name" value="SH2 domain"/>
    <property type="match status" value="1"/>
</dbReference>
<feature type="compositionally biased region" description="Low complexity" evidence="2">
    <location>
        <begin position="23"/>
        <end position="35"/>
    </location>
</feature>
<dbReference type="RefSeq" id="XP_030385829.1">
    <property type="nucleotide sequence ID" value="XM_030529969.1"/>
</dbReference>
<feature type="region of interest" description="Disordered" evidence="2">
    <location>
        <begin position="50"/>
        <end position="83"/>
    </location>
</feature>
<evidence type="ECO:0000313" key="4">
    <source>
        <dbReference type="Proteomes" id="UP000504634"/>
    </source>
</evidence>
<accession>A0A6J2UBT8</accession>
<feature type="compositionally biased region" description="Polar residues" evidence="2">
    <location>
        <begin position="375"/>
        <end position="392"/>
    </location>
</feature>
<keyword evidence="5" id="KW-0808">Transferase</keyword>
<feature type="region of interest" description="Disordered" evidence="2">
    <location>
        <begin position="110"/>
        <end position="130"/>
    </location>
</feature>
<dbReference type="PRINTS" id="PR00401">
    <property type="entry name" value="SH2DOMAIN"/>
</dbReference>
<feature type="region of interest" description="Disordered" evidence="2">
    <location>
        <begin position="371"/>
        <end position="394"/>
    </location>
</feature>
<dbReference type="PANTHER" id="PTHR15832">
    <property type="entry name" value="SHC (SRC HOMOLOGY DOMAIN C-TERMINAL) ADAPTOR HOMOLOG"/>
    <property type="match status" value="1"/>
</dbReference>
<dbReference type="Gene3D" id="3.30.505.10">
    <property type="entry name" value="SH2 domain"/>
    <property type="match status" value="1"/>
</dbReference>
<dbReference type="PROSITE" id="PS50001">
    <property type="entry name" value="SH2"/>
    <property type="match status" value="1"/>
</dbReference>
<gene>
    <name evidence="5" type="primary">LOC115632723</name>
</gene>
<name>A0A6J2UBT8_DROLE</name>
<feature type="domain" description="SH2" evidence="3">
    <location>
        <begin position="405"/>
        <end position="499"/>
    </location>
</feature>
<keyword evidence="1" id="KW-0727">SH2 domain</keyword>
<evidence type="ECO:0000256" key="2">
    <source>
        <dbReference type="SAM" id="MobiDB-lite"/>
    </source>
</evidence>
<keyword evidence="5" id="KW-0418">Kinase</keyword>
<dbReference type="OrthoDB" id="10013007at2759"/>